<evidence type="ECO:0000313" key="2">
    <source>
        <dbReference type="Proteomes" id="UP001501414"/>
    </source>
</evidence>
<sequence>MLPPSPGITTHREQSLHRRREWLERPHCSSAGPAGLFRQTTPSPEVRRLHTALNLALPPRILDLDPQPLTTP</sequence>
<accession>A0ABP4IJU4</accession>
<evidence type="ECO:0000313" key="1">
    <source>
        <dbReference type="EMBL" id="GAA1388420.1"/>
    </source>
</evidence>
<proteinExistence type="predicted"/>
<keyword evidence="2" id="KW-1185">Reference proteome</keyword>
<dbReference type="EMBL" id="BAAAJK010000008">
    <property type="protein sequence ID" value="GAA1388420.1"/>
    <property type="molecule type" value="Genomic_DNA"/>
</dbReference>
<organism evidence="1 2">
    <name type="scientific">Pseudonocardia kongjuensis</name>
    <dbReference type="NCBI Taxonomy" id="102227"/>
    <lineage>
        <taxon>Bacteria</taxon>
        <taxon>Bacillati</taxon>
        <taxon>Actinomycetota</taxon>
        <taxon>Actinomycetes</taxon>
        <taxon>Pseudonocardiales</taxon>
        <taxon>Pseudonocardiaceae</taxon>
        <taxon>Pseudonocardia</taxon>
    </lineage>
</organism>
<gene>
    <name evidence="1" type="ORF">GCM10009613_25710</name>
</gene>
<name>A0ABP4IJU4_9PSEU</name>
<comment type="caution">
    <text evidence="1">The sequence shown here is derived from an EMBL/GenBank/DDBJ whole genome shotgun (WGS) entry which is preliminary data.</text>
</comment>
<reference evidence="2" key="1">
    <citation type="journal article" date="2019" name="Int. J. Syst. Evol. Microbiol.">
        <title>The Global Catalogue of Microorganisms (GCM) 10K type strain sequencing project: providing services to taxonomists for standard genome sequencing and annotation.</title>
        <authorList>
            <consortium name="The Broad Institute Genomics Platform"/>
            <consortium name="The Broad Institute Genome Sequencing Center for Infectious Disease"/>
            <person name="Wu L."/>
            <person name="Ma J."/>
        </authorList>
    </citation>
    <scope>NUCLEOTIDE SEQUENCE [LARGE SCALE GENOMIC DNA]</scope>
    <source>
        <strain evidence="2">JCM 11896</strain>
    </source>
</reference>
<protein>
    <submittedName>
        <fullName evidence="1">Uncharacterized protein</fullName>
    </submittedName>
</protein>
<dbReference type="Proteomes" id="UP001501414">
    <property type="component" value="Unassembled WGS sequence"/>
</dbReference>